<organism evidence="4 5">
    <name type="scientific">Allobacillus halotolerans</name>
    <dbReference type="NCBI Taxonomy" id="570278"/>
    <lineage>
        <taxon>Bacteria</taxon>
        <taxon>Bacillati</taxon>
        <taxon>Bacillota</taxon>
        <taxon>Bacilli</taxon>
        <taxon>Bacillales</taxon>
        <taxon>Bacillaceae</taxon>
        <taxon>Allobacillus</taxon>
    </lineage>
</organism>
<sequence>MKKKILLGTVAVIVTAGGAFGVSAMSDQALDKSYGKDGIETEVDTDMEIDTNKLVGAQELEDIVLNEVQGTIEEIELEDENGKLIFKVEVENKKDRDSEVYVDAYTGEVIEVEYDDRDDHEEAEDDDDQEVDNDDNNTAEDKKNSTQDKKVKSAEQTSKSDLISREEAIKIAKETHNGTVQETELDEDDGQYIFEVEFEDDDQEVEVEIDAKTGEVLNVE</sequence>
<comment type="caution">
    <text evidence="4">The sequence shown here is derived from an EMBL/GenBank/DDBJ whole genome shotgun (WGS) entry which is preliminary data.</text>
</comment>
<protein>
    <submittedName>
        <fullName evidence="4">PepSY domain-containing protein</fullName>
    </submittedName>
</protein>
<evidence type="ECO:0000256" key="2">
    <source>
        <dbReference type="SAM" id="SignalP"/>
    </source>
</evidence>
<gene>
    <name evidence="4" type="ORF">KQ486_10930</name>
</gene>
<evidence type="ECO:0000259" key="3">
    <source>
        <dbReference type="Pfam" id="PF03413"/>
    </source>
</evidence>
<evidence type="ECO:0000256" key="1">
    <source>
        <dbReference type="SAM" id="MobiDB-lite"/>
    </source>
</evidence>
<feature type="chain" id="PRO_5047291260" evidence="2">
    <location>
        <begin position="22"/>
        <end position="220"/>
    </location>
</feature>
<feature type="signal peptide" evidence="2">
    <location>
        <begin position="1"/>
        <end position="21"/>
    </location>
</feature>
<feature type="compositionally biased region" description="Acidic residues" evidence="1">
    <location>
        <begin position="114"/>
        <end position="138"/>
    </location>
</feature>
<dbReference type="InterPro" id="IPR025711">
    <property type="entry name" value="PepSY"/>
</dbReference>
<dbReference type="Proteomes" id="UP000812672">
    <property type="component" value="Unassembled WGS sequence"/>
</dbReference>
<dbReference type="RefSeq" id="WP_216687638.1">
    <property type="nucleotide sequence ID" value="NZ_CAUPKR010000007.1"/>
</dbReference>
<proteinExistence type="predicted"/>
<keyword evidence="5" id="KW-1185">Reference proteome</keyword>
<dbReference type="EMBL" id="JAHLZF010000017">
    <property type="protein sequence ID" value="MBU6081527.1"/>
    <property type="molecule type" value="Genomic_DNA"/>
</dbReference>
<feature type="compositionally biased region" description="Basic and acidic residues" evidence="1">
    <location>
        <begin position="139"/>
        <end position="153"/>
    </location>
</feature>
<keyword evidence="2" id="KW-0732">Signal</keyword>
<name>A0ABS6GQZ5_9BACI</name>
<evidence type="ECO:0000313" key="5">
    <source>
        <dbReference type="Proteomes" id="UP000812672"/>
    </source>
</evidence>
<dbReference type="Pfam" id="PF03413">
    <property type="entry name" value="PepSY"/>
    <property type="match status" value="2"/>
</dbReference>
<evidence type="ECO:0000313" key="4">
    <source>
        <dbReference type="EMBL" id="MBU6081527.1"/>
    </source>
</evidence>
<feature type="domain" description="PepSY" evidence="3">
    <location>
        <begin position="163"/>
        <end position="220"/>
    </location>
</feature>
<feature type="domain" description="PepSY" evidence="3">
    <location>
        <begin position="57"/>
        <end position="113"/>
    </location>
</feature>
<reference evidence="4 5" key="1">
    <citation type="journal article" date="2011" name="Int. J. Syst. Evol. Microbiol.">
        <title>Allobacillus halotolerans gen. nov., sp. nov. isolated from shrimp paste.</title>
        <authorList>
            <person name="Sheu S.Y."/>
            <person name="Arun A.B."/>
            <person name="Jiang S.R."/>
            <person name="Young C.C."/>
            <person name="Chen W.M."/>
        </authorList>
    </citation>
    <scope>NUCLEOTIDE SEQUENCE [LARGE SCALE GENOMIC DNA]</scope>
    <source>
        <strain evidence="4 5">LMG 24826</strain>
    </source>
</reference>
<feature type="region of interest" description="Disordered" evidence="1">
    <location>
        <begin position="114"/>
        <end position="164"/>
    </location>
</feature>
<accession>A0ABS6GQZ5</accession>